<reference evidence="1" key="1">
    <citation type="journal article" date="2015" name="Nature">
        <title>Complex archaea that bridge the gap between prokaryotes and eukaryotes.</title>
        <authorList>
            <person name="Spang A."/>
            <person name="Saw J.H."/>
            <person name="Jorgensen S.L."/>
            <person name="Zaremba-Niedzwiedzka K."/>
            <person name="Martijn J."/>
            <person name="Lind A.E."/>
            <person name="van Eijk R."/>
            <person name="Schleper C."/>
            <person name="Guy L."/>
            <person name="Ettema T.J."/>
        </authorList>
    </citation>
    <scope>NUCLEOTIDE SEQUENCE</scope>
</reference>
<sequence>MKQLDEAEYHLKNAKIIVEEIMGDLKNGPKN</sequence>
<gene>
    <name evidence="1" type="ORF">LCGC14_0576940</name>
</gene>
<comment type="caution">
    <text evidence="1">The sequence shown here is derived from an EMBL/GenBank/DDBJ whole genome shotgun (WGS) entry which is preliminary data.</text>
</comment>
<protein>
    <submittedName>
        <fullName evidence="1">Uncharacterized protein</fullName>
    </submittedName>
</protein>
<accession>A0A0F9S122</accession>
<name>A0A0F9S122_9ZZZZ</name>
<organism evidence="1">
    <name type="scientific">marine sediment metagenome</name>
    <dbReference type="NCBI Taxonomy" id="412755"/>
    <lineage>
        <taxon>unclassified sequences</taxon>
        <taxon>metagenomes</taxon>
        <taxon>ecological metagenomes</taxon>
    </lineage>
</organism>
<dbReference type="AlphaFoldDB" id="A0A0F9S122"/>
<dbReference type="EMBL" id="LAZR01000864">
    <property type="protein sequence ID" value="KKN55952.1"/>
    <property type="molecule type" value="Genomic_DNA"/>
</dbReference>
<proteinExistence type="predicted"/>
<evidence type="ECO:0000313" key="1">
    <source>
        <dbReference type="EMBL" id="KKN55952.1"/>
    </source>
</evidence>